<evidence type="ECO:0000313" key="4">
    <source>
        <dbReference type="Proteomes" id="UP000502415"/>
    </source>
</evidence>
<keyword evidence="2" id="KW-1133">Transmembrane helix</keyword>
<evidence type="ECO:0000313" key="3">
    <source>
        <dbReference type="EMBL" id="QJD99271.1"/>
    </source>
</evidence>
<evidence type="ECO:0000256" key="1">
    <source>
        <dbReference type="SAM" id="MobiDB-lite"/>
    </source>
</evidence>
<dbReference type="KEGG" id="mfy:HH212_03845"/>
<dbReference type="Proteomes" id="UP000502415">
    <property type="component" value="Chromosome"/>
</dbReference>
<name>A0A7Z2VUM1_9BURK</name>
<dbReference type="AlphaFoldDB" id="A0A7Z2VUM1"/>
<evidence type="ECO:0000256" key="2">
    <source>
        <dbReference type="SAM" id="Phobius"/>
    </source>
</evidence>
<feature type="compositionally biased region" description="Basic and acidic residues" evidence="1">
    <location>
        <begin position="1"/>
        <end position="10"/>
    </location>
</feature>
<dbReference type="InterPro" id="IPR021344">
    <property type="entry name" value="DUF2970"/>
</dbReference>
<gene>
    <name evidence="3" type="ORF">HH212_03845</name>
</gene>
<keyword evidence="2" id="KW-0472">Membrane</keyword>
<accession>A0A7Z2VUM1</accession>
<proteinExistence type="predicted"/>
<keyword evidence="2" id="KW-0812">Transmembrane</keyword>
<dbReference type="EMBL" id="CP051685">
    <property type="protein sequence ID" value="QJD99271.1"/>
    <property type="molecule type" value="Genomic_DNA"/>
</dbReference>
<protein>
    <submittedName>
        <fullName evidence="3">DUF2970 domain-containing protein</fullName>
    </submittedName>
</protein>
<feature type="transmembrane region" description="Helical" evidence="2">
    <location>
        <begin position="68"/>
        <end position="91"/>
    </location>
</feature>
<feature type="region of interest" description="Disordered" evidence="1">
    <location>
        <begin position="1"/>
        <end position="34"/>
    </location>
</feature>
<keyword evidence="4" id="KW-1185">Reference proteome</keyword>
<sequence>MADDERDRPVPAETPARQRPGQGTQRSDAQPRAASFGATMKAVFWSFFGVRKRRDYEDDAARLNPVHVILGALLGVALFIGILLVAVRFAVAK</sequence>
<dbReference type="Pfam" id="PF11174">
    <property type="entry name" value="DUF2970"/>
    <property type="match status" value="1"/>
</dbReference>
<organism evidence="3 4">
    <name type="scientific">Massilia forsythiae</name>
    <dbReference type="NCBI Taxonomy" id="2728020"/>
    <lineage>
        <taxon>Bacteria</taxon>
        <taxon>Pseudomonadati</taxon>
        <taxon>Pseudomonadota</taxon>
        <taxon>Betaproteobacteria</taxon>
        <taxon>Burkholderiales</taxon>
        <taxon>Oxalobacteraceae</taxon>
        <taxon>Telluria group</taxon>
        <taxon>Massilia</taxon>
    </lineage>
</organism>
<reference evidence="3 4" key="1">
    <citation type="submission" date="2020-04" db="EMBL/GenBank/DDBJ databases">
        <title>Genome sequencing of novel species.</title>
        <authorList>
            <person name="Heo J."/>
            <person name="Kim S.-J."/>
            <person name="Kim J.-S."/>
            <person name="Hong S.-B."/>
            <person name="Kwon S.-W."/>
        </authorList>
    </citation>
    <scope>NUCLEOTIDE SEQUENCE [LARGE SCALE GENOMIC DNA]</scope>
    <source>
        <strain evidence="3 4">GN2-R2</strain>
    </source>
</reference>